<dbReference type="InterPro" id="IPR043325">
    <property type="entry name" value="LTSS"/>
</dbReference>
<dbReference type="PANTHER" id="PTHR33044">
    <property type="entry name" value="BIFUNCTIONAL INHIBITOR/LIPID-TRANSFER PROTEIN/SEED STORAGE 2S ALBUMIN SUPERFAMILY PROTEIN-RELATED"/>
    <property type="match status" value="1"/>
</dbReference>
<evidence type="ECO:0000256" key="4">
    <source>
        <dbReference type="ARBA" id="ARBA00023180"/>
    </source>
</evidence>
<keyword evidence="3" id="KW-1015">Disulfide bond</keyword>
<comment type="caution">
    <text evidence="7">The sequence shown here is derived from an EMBL/GenBank/DDBJ whole genome shotgun (WGS) entry which is preliminary data.</text>
</comment>
<dbReference type="CDD" id="cd00010">
    <property type="entry name" value="AAI_LTSS"/>
    <property type="match status" value="1"/>
</dbReference>
<dbReference type="Gene3D" id="1.10.110.10">
    <property type="entry name" value="Plant lipid-transfer and hydrophobic proteins"/>
    <property type="match status" value="1"/>
</dbReference>
<keyword evidence="5" id="KW-0472">Membrane</keyword>
<dbReference type="OrthoDB" id="659547at2759"/>
<keyword evidence="8" id="KW-1185">Reference proteome</keyword>
<feature type="transmembrane region" description="Helical" evidence="5">
    <location>
        <begin position="21"/>
        <end position="43"/>
    </location>
</feature>
<evidence type="ECO:0000256" key="1">
    <source>
        <dbReference type="ARBA" id="ARBA00009748"/>
    </source>
</evidence>
<dbReference type="InterPro" id="IPR016140">
    <property type="entry name" value="Bifunc_inhib/LTP/seed_store"/>
</dbReference>
<comment type="similarity">
    <text evidence="1">Belongs to the plant LTP family.</text>
</comment>
<keyword evidence="5" id="KW-0812">Transmembrane</keyword>
<dbReference type="AlphaFoldDB" id="A0A7J7NYM2"/>
<sequence>MLLKSGRTPDRPRPLRYTRSLNISNNLISIVFPILVLFVTLYLSHVACRGHHHAPSVSPSVAPSPPAGTDCSTLVFELAPYLSFLGEGSTDTKPDSKYCNALKDVVKIDAQCLCESFNAAAQMGVVIDVKRAVALPSACGIVIPPFEGTCGLVAPPAGSPVNPAPSREPTGMEAPATVPVPSTPTKSLSVVPIPFLVVLASLAAASALALLGGSDGLEELEVKVHAFVIMGKKDYSLKILGLAYSLNEMIMQGNIWVIQNSCCLSQWISVSDSSSDRPKEILVASFNM</sequence>
<dbReference type="Pfam" id="PF14368">
    <property type="entry name" value="LTP_2"/>
    <property type="match status" value="1"/>
</dbReference>
<dbReference type="EMBL" id="JACGCM010000440">
    <property type="protein sequence ID" value="KAF6172267.1"/>
    <property type="molecule type" value="Genomic_DNA"/>
</dbReference>
<evidence type="ECO:0000256" key="2">
    <source>
        <dbReference type="ARBA" id="ARBA00022729"/>
    </source>
</evidence>
<evidence type="ECO:0000256" key="5">
    <source>
        <dbReference type="SAM" id="Phobius"/>
    </source>
</evidence>
<evidence type="ECO:0000256" key="3">
    <source>
        <dbReference type="ARBA" id="ARBA00023157"/>
    </source>
</evidence>
<dbReference type="InterPro" id="IPR036312">
    <property type="entry name" value="Bifun_inhib/LTP/seed_sf"/>
</dbReference>
<keyword evidence="2" id="KW-0732">Signal</keyword>
<proteinExistence type="inferred from homology"/>
<evidence type="ECO:0000259" key="6">
    <source>
        <dbReference type="Pfam" id="PF14368"/>
    </source>
</evidence>
<organism evidence="7 8">
    <name type="scientific">Kingdonia uniflora</name>
    <dbReference type="NCBI Taxonomy" id="39325"/>
    <lineage>
        <taxon>Eukaryota</taxon>
        <taxon>Viridiplantae</taxon>
        <taxon>Streptophyta</taxon>
        <taxon>Embryophyta</taxon>
        <taxon>Tracheophyta</taxon>
        <taxon>Spermatophyta</taxon>
        <taxon>Magnoliopsida</taxon>
        <taxon>Ranunculales</taxon>
        <taxon>Circaeasteraceae</taxon>
        <taxon>Kingdonia</taxon>
    </lineage>
</organism>
<reference evidence="7 8" key="1">
    <citation type="journal article" date="2020" name="IScience">
        <title>Genome Sequencing of the Endangered Kingdonia uniflora (Circaeasteraceae, Ranunculales) Reveals Potential Mechanisms of Evolutionary Specialization.</title>
        <authorList>
            <person name="Sun Y."/>
            <person name="Deng T."/>
            <person name="Zhang A."/>
            <person name="Moore M.J."/>
            <person name="Landis J.B."/>
            <person name="Lin N."/>
            <person name="Zhang H."/>
            <person name="Zhang X."/>
            <person name="Huang J."/>
            <person name="Zhang X."/>
            <person name="Sun H."/>
            <person name="Wang H."/>
        </authorList>
    </citation>
    <scope>NUCLEOTIDE SEQUENCE [LARGE SCALE GENOMIC DNA]</scope>
    <source>
        <strain evidence="7">TB1705</strain>
        <tissue evidence="7">Leaf</tissue>
    </source>
</reference>
<evidence type="ECO:0000313" key="7">
    <source>
        <dbReference type="EMBL" id="KAF6172267.1"/>
    </source>
</evidence>
<feature type="domain" description="Bifunctional inhibitor/plant lipid transfer protein/seed storage helical" evidence="6">
    <location>
        <begin position="60"/>
        <end position="146"/>
    </location>
</feature>
<keyword evidence="5" id="KW-1133">Transmembrane helix</keyword>
<gene>
    <name evidence="7" type="ORF">GIB67_024889</name>
</gene>
<protein>
    <recommendedName>
        <fullName evidence="6">Bifunctional inhibitor/plant lipid transfer protein/seed storage helical domain-containing protein</fullName>
    </recommendedName>
</protein>
<name>A0A7J7NYM2_9MAGN</name>
<dbReference type="SUPFAM" id="SSF47699">
    <property type="entry name" value="Bifunctional inhibitor/lipid-transfer protein/seed storage 2S albumin"/>
    <property type="match status" value="1"/>
</dbReference>
<keyword evidence="4" id="KW-0325">Glycoprotein</keyword>
<accession>A0A7J7NYM2</accession>
<evidence type="ECO:0000313" key="8">
    <source>
        <dbReference type="Proteomes" id="UP000541444"/>
    </source>
</evidence>
<dbReference type="Proteomes" id="UP000541444">
    <property type="component" value="Unassembled WGS sequence"/>
</dbReference>